<evidence type="ECO:0000256" key="11">
    <source>
        <dbReference type="ARBA" id="ARBA00047984"/>
    </source>
</evidence>
<comment type="catalytic activity">
    <reaction evidence="11 12">
        <text>ATP + H2O = ADP + phosphate + H(+)</text>
        <dbReference type="Rhea" id="RHEA:13065"/>
        <dbReference type="ChEBI" id="CHEBI:15377"/>
        <dbReference type="ChEBI" id="CHEBI:15378"/>
        <dbReference type="ChEBI" id="CHEBI:30616"/>
        <dbReference type="ChEBI" id="CHEBI:43474"/>
        <dbReference type="ChEBI" id="CHEBI:456216"/>
        <dbReference type="EC" id="3.6.4.13"/>
    </reaction>
</comment>
<comment type="similarity">
    <text evidence="10">Belongs to the DEAD box helicase family. DDX18/HAS1 subfamily.</text>
</comment>
<dbReference type="EMBL" id="MCGO01000009">
    <property type="protein sequence ID" value="ORY49629.1"/>
    <property type="molecule type" value="Genomic_DNA"/>
</dbReference>
<dbReference type="InterPro" id="IPR014001">
    <property type="entry name" value="Helicase_ATP-bd"/>
</dbReference>
<evidence type="ECO:0000256" key="5">
    <source>
        <dbReference type="ARBA" id="ARBA00022801"/>
    </source>
</evidence>
<feature type="transmembrane region" description="Helical" evidence="14">
    <location>
        <begin position="106"/>
        <end position="127"/>
    </location>
</feature>
<comment type="domain">
    <text evidence="12">The Q motif is unique to and characteristic of the DEAD box family of RNA helicases and controls ATP binding and hydrolysis.</text>
</comment>
<keyword evidence="8 12" id="KW-0694">RNA-binding</keyword>
<evidence type="ECO:0000256" key="10">
    <source>
        <dbReference type="ARBA" id="ARBA00024357"/>
    </source>
</evidence>
<accession>A0A1Y2CRH0</accession>
<keyword evidence="7 12" id="KW-0067">ATP-binding</keyword>
<feature type="domain" description="Helicase ATP-binding" evidence="15">
    <location>
        <begin position="264"/>
        <end position="447"/>
    </location>
</feature>
<dbReference type="Pfam" id="PF00271">
    <property type="entry name" value="Helicase_C"/>
    <property type="match status" value="1"/>
</dbReference>
<evidence type="ECO:0000256" key="6">
    <source>
        <dbReference type="ARBA" id="ARBA00022806"/>
    </source>
</evidence>
<dbReference type="GO" id="GO:0003724">
    <property type="term" value="F:RNA helicase activity"/>
    <property type="evidence" value="ECO:0007669"/>
    <property type="project" value="UniProtKB-EC"/>
</dbReference>
<proteinExistence type="inferred from homology"/>
<keyword evidence="2" id="KW-0690">Ribosome biogenesis</keyword>
<dbReference type="SMART" id="SM01178">
    <property type="entry name" value="DUF4217"/>
    <property type="match status" value="1"/>
</dbReference>
<dbReference type="EC" id="3.6.4.13" evidence="12"/>
<feature type="transmembrane region" description="Helical" evidence="14">
    <location>
        <begin position="14"/>
        <end position="35"/>
    </location>
</feature>
<evidence type="ECO:0000256" key="14">
    <source>
        <dbReference type="SAM" id="Phobius"/>
    </source>
</evidence>
<feature type="transmembrane region" description="Helical" evidence="14">
    <location>
        <begin position="147"/>
        <end position="166"/>
    </location>
</feature>
<evidence type="ECO:0000259" key="15">
    <source>
        <dbReference type="PROSITE" id="PS51192"/>
    </source>
</evidence>
<comment type="function">
    <text evidence="12">RNA helicase.</text>
</comment>
<dbReference type="PROSITE" id="PS51192">
    <property type="entry name" value="HELICASE_ATP_BIND_1"/>
    <property type="match status" value="1"/>
</dbReference>
<dbReference type="OrthoDB" id="10259640at2759"/>
<feature type="region of interest" description="Disordered" evidence="13">
    <location>
        <begin position="692"/>
        <end position="711"/>
    </location>
</feature>
<evidence type="ECO:0000256" key="13">
    <source>
        <dbReference type="SAM" id="MobiDB-lite"/>
    </source>
</evidence>
<evidence type="ECO:0000313" key="17">
    <source>
        <dbReference type="EMBL" id="ORY49629.1"/>
    </source>
</evidence>
<dbReference type="CDD" id="cd18787">
    <property type="entry name" value="SF2_C_DEAD"/>
    <property type="match status" value="1"/>
</dbReference>
<evidence type="ECO:0000256" key="4">
    <source>
        <dbReference type="ARBA" id="ARBA00022741"/>
    </source>
</evidence>
<evidence type="ECO:0000256" key="2">
    <source>
        <dbReference type="ARBA" id="ARBA00022517"/>
    </source>
</evidence>
<dbReference type="SMART" id="SM00490">
    <property type="entry name" value="HELICc"/>
    <property type="match status" value="1"/>
</dbReference>
<dbReference type="InterPro" id="IPR001650">
    <property type="entry name" value="Helicase_C-like"/>
</dbReference>
<organism evidence="17 18">
    <name type="scientific">Rhizoclosmatium globosum</name>
    <dbReference type="NCBI Taxonomy" id="329046"/>
    <lineage>
        <taxon>Eukaryota</taxon>
        <taxon>Fungi</taxon>
        <taxon>Fungi incertae sedis</taxon>
        <taxon>Chytridiomycota</taxon>
        <taxon>Chytridiomycota incertae sedis</taxon>
        <taxon>Chytridiomycetes</taxon>
        <taxon>Chytridiales</taxon>
        <taxon>Chytriomycetaceae</taxon>
        <taxon>Rhizoclosmatium</taxon>
    </lineage>
</organism>
<dbReference type="SUPFAM" id="SSF52540">
    <property type="entry name" value="P-loop containing nucleoside triphosphate hydrolases"/>
    <property type="match status" value="1"/>
</dbReference>
<keyword evidence="5 12" id="KW-0378">Hydrolase</keyword>
<evidence type="ECO:0000313" key="18">
    <source>
        <dbReference type="Proteomes" id="UP000193642"/>
    </source>
</evidence>
<dbReference type="InterPro" id="IPR027417">
    <property type="entry name" value="P-loop_NTPase"/>
</dbReference>
<feature type="compositionally biased region" description="Basic and acidic residues" evidence="13">
    <location>
        <begin position="694"/>
        <end position="704"/>
    </location>
</feature>
<dbReference type="GO" id="GO:0006629">
    <property type="term" value="P:lipid metabolic process"/>
    <property type="evidence" value="ECO:0007669"/>
    <property type="project" value="InterPro"/>
</dbReference>
<feature type="domain" description="Helicase C-terminal" evidence="16">
    <location>
        <begin position="461"/>
        <end position="632"/>
    </location>
</feature>
<dbReference type="PROSITE" id="PS51194">
    <property type="entry name" value="HELICASE_CTER"/>
    <property type="match status" value="1"/>
</dbReference>
<dbReference type="InterPro" id="IPR025313">
    <property type="entry name" value="SPB4-like_CTE"/>
</dbReference>
<evidence type="ECO:0000256" key="1">
    <source>
        <dbReference type="ARBA" id="ARBA00004604"/>
    </source>
</evidence>
<evidence type="ECO:0000256" key="8">
    <source>
        <dbReference type="ARBA" id="ARBA00022884"/>
    </source>
</evidence>
<gene>
    <name evidence="17" type="ORF">BCR33DRAFT_713949</name>
</gene>
<dbReference type="PROSITE" id="PS50244">
    <property type="entry name" value="S5A_REDUCTASE"/>
    <property type="match status" value="1"/>
</dbReference>
<dbReference type="GO" id="GO:0005524">
    <property type="term" value="F:ATP binding"/>
    <property type="evidence" value="ECO:0007669"/>
    <property type="project" value="UniProtKB-UniRule"/>
</dbReference>
<dbReference type="PANTHER" id="PTHR24031">
    <property type="entry name" value="RNA HELICASE"/>
    <property type="match status" value="1"/>
</dbReference>
<evidence type="ECO:0000256" key="3">
    <source>
        <dbReference type="ARBA" id="ARBA00022552"/>
    </source>
</evidence>
<keyword evidence="14" id="KW-0812">Transmembrane</keyword>
<feature type="compositionally biased region" description="Basic and acidic residues" evidence="13">
    <location>
        <begin position="724"/>
        <end position="737"/>
    </location>
</feature>
<feature type="region of interest" description="Disordered" evidence="13">
    <location>
        <begin position="724"/>
        <end position="743"/>
    </location>
</feature>
<dbReference type="Proteomes" id="UP000193642">
    <property type="component" value="Unassembled WGS sequence"/>
</dbReference>
<dbReference type="FunFam" id="3.40.50.300:FF:000379">
    <property type="entry name" value="RNA helicase"/>
    <property type="match status" value="1"/>
</dbReference>
<evidence type="ECO:0000259" key="16">
    <source>
        <dbReference type="PROSITE" id="PS51194"/>
    </source>
</evidence>
<dbReference type="SMART" id="SM00487">
    <property type="entry name" value="DEXDc"/>
    <property type="match status" value="1"/>
</dbReference>
<comment type="caution">
    <text evidence="17">The sequence shown here is derived from an EMBL/GenBank/DDBJ whole genome shotgun (WGS) entry which is preliminary data.</text>
</comment>
<dbReference type="GO" id="GO:0006364">
    <property type="term" value="P:rRNA processing"/>
    <property type="evidence" value="ECO:0007669"/>
    <property type="project" value="UniProtKB-KW"/>
</dbReference>
<dbReference type="GO" id="GO:0016020">
    <property type="term" value="C:membrane"/>
    <property type="evidence" value="ECO:0007669"/>
    <property type="project" value="UniProtKB-SubCell"/>
</dbReference>
<dbReference type="GO" id="GO:0016787">
    <property type="term" value="F:hydrolase activity"/>
    <property type="evidence" value="ECO:0007669"/>
    <property type="project" value="UniProtKB-KW"/>
</dbReference>
<dbReference type="GO" id="GO:0016627">
    <property type="term" value="F:oxidoreductase activity, acting on the CH-CH group of donors"/>
    <property type="evidence" value="ECO:0007669"/>
    <property type="project" value="InterPro"/>
</dbReference>
<name>A0A1Y2CRH0_9FUNG</name>
<dbReference type="STRING" id="329046.A0A1Y2CRH0"/>
<comment type="function">
    <text evidence="9">ATP-dependent RNA helicase involved in 40S ribosomal subunit biogenesis. Required for the processing and cleavage of 35S pre-rRNA at sites A0, A1, and A2, leading to mature 18S rRNA.</text>
</comment>
<dbReference type="Pfam" id="PF00270">
    <property type="entry name" value="DEAD"/>
    <property type="match status" value="1"/>
</dbReference>
<keyword evidence="14" id="KW-1133">Transmembrane helix</keyword>
<dbReference type="InterPro" id="IPR011545">
    <property type="entry name" value="DEAD/DEAH_box_helicase_dom"/>
</dbReference>
<evidence type="ECO:0000256" key="7">
    <source>
        <dbReference type="ARBA" id="ARBA00022840"/>
    </source>
</evidence>
<protein>
    <recommendedName>
        <fullName evidence="12">ATP-dependent RNA helicase</fullName>
        <ecNumber evidence="12">3.6.4.13</ecNumber>
    </recommendedName>
</protein>
<sequence>MISFTPIALLLLRVSIRLFYVGVAVVVVLLHWNLFGLHQLTSYGKVLAASTLTTKPASVKETYYARVLDRIKSLHLPKRYFTHFYIVGTIGCLLSYSTIITHSNKWLLASSLPETTLAMVFMTIQVVRRLVECLFVVKQSPTAKMHVFHYVNGILFYILTPVAVVIDQIIYERNQDNVDSPKVFLEVLGSSSIAPQQAIACILFIGASGMQSVCHWQLAKLRSTRRDSTVQSPATPQSKEQIQTSYKLPTEGLFRLVSAPHYFFEILIYASIVIAHGGTNLTSWLVLGCVSIELGVAAHDNHEWYIKEFGKDRTGVVIISPTRELALQIFGVAKELLKHHHQTFGIVMGGANRKSEADRLAKGVNLLVATPGRLLDHLQNTKGFIFKNLKILTIDEADRILEAGFEEEMHQIIKILPSERQTMLFSATQTTKVSDLARVSLKKAPLYINVDEHKEKATVEGLEQGYVVCPSDNRFLVLFTFLKKNMKKKKIIVFFSSCNSVKYHAELLNYIDIPVLDLHGRQKQQKRTNTFFEYVNAESGILLCTDVAARGLDIPAVDWIIQYDPPDDPRDYIHRVGRTARGTNKNGRALLFLLPSELGFLRYLKHAKVPLNEYQFPPSKIANVQSQLEKLVSKNYYLHKSATDGYRSYLQAYASHALKKVFDVTALDLQKVAKAFGFSVPPKVNNLLIGASGKSDRKDRRTGDKQFGSGFKKAAEGKEFYAKQRGMIDEGGRKSADGRQWGR</sequence>
<feature type="transmembrane region" description="Helical" evidence="14">
    <location>
        <begin position="80"/>
        <end position="100"/>
    </location>
</feature>
<evidence type="ECO:0000256" key="9">
    <source>
        <dbReference type="ARBA" id="ARBA00024310"/>
    </source>
</evidence>
<dbReference type="Gene3D" id="1.20.120.1630">
    <property type="match status" value="1"/>
</dbReference>
<dbReference type="Gene3D" id="3.40.50.300">
    <property type="entry name" value="P-loop containing nucleotide triphosphate hydrolases"/>
    <property type="match status" value="2"/>
</dbReference>
<keyword evidence="4 12" id="KW-0547">Nucleotide-binding</keyword>
<dbReference type="GO" id="GO:0005730">
    <property type="term" value="C:nucleolus"/>
    <property type="evidence" value="ECO:0007669"/>
    <property type="project" value="UniProtKB-SubCell"/>
</dbReference>
<dbReference type="Pfam" id="PF13959">
    <property type="entry name" value="CTE_SPB4"/>
    <property type="match status" value="1"/>
</dbReference>
<reference evidence="17 18" key="1">
    <citation type="submission" date="2016-07" db="EMBL/GenBank/DDBJ databases">
        <title>Pervasive Adenine N6-methylation of Active Genes in Fungi.</title>
        <authorList>
            <consortium name="DOE Joint Genome Institute"/>
            <person name="Mondo S.J."/>
            <person name="Dannebaum R.O."/>
            <person name="Kuo R.C."/>
            <person name="Labutti K."/>
            <person name="Haridas S."/>
            <person name="Kuo A."/>
            <person name="Salamov A."/>
            <person name="Ahrendt S.R."/>
            <person name="Lipzen A."/>
            <person name="Sullivan W."/>
            <person name="Andreopoulos W.B."/>
            <person name="Clum A."/>
            <person name="Lindquist E."/>
            <person name="Daum C."/>
            <person name="Ramamoorthy G.K."/>
            <person name="Gryganskyi A."/>
            <person name="Culley D."/>
            <person name="Magnuson J.K."/>
            <person name="James T.Y."/>
            <person name="O'Malley M.A."/>
            <person name="Stajich J.E."/>
            <person name="Spatafora J.W."/>
            <person name="Visel A."/>
            <person name="Grigoriev I.V."/>
        </authorList>
    </citation>
    <scope>NUCLEOTIDE SEQUENCE [LARGE SCALE GENOMIC DNA]</scope>
    <source>
        <strain evidence="17 18">JEL800</strain>
    </source>
</reference>
<keyword evidence="6 12" id="KW-0347">Helicase</keyword>
<comment type="subcellular location">
    <subcellularLocation>
        <location evidence="1">Nucleus</location>
        <location evidence="1">Nucleolus</location>
    </subcellularLocation>
</comment>
<dbReference type="AlphaFoldDB" id="A0A1Y2CRH0"/>
<dbReference type="GO" id="GO:0003723">
    <property type="term" value="F:RNA binding"/>
    <property type="evidence" value="ECO:0007669"/>
    <property type="project" value="UniProtKB-UniRule"/>
</dbReference>
<keyword evidence="3" id="KW-0698">rRNA processing</keyword>
<keyword evidence="18" id="KW-1185">Reference proteome</keyword>
<keyword evidence="14" id="KW-0472">Membrane</keyword>
<evidence type="ECO:0000256" key="12">
    <source>
        <dbReference type="RuleBase" id="RU365068"/>
    </source>
</evidence>